<dbReference type="EMBL" id="KV454426">
    <property type="protein sequence ID" value="ODQ82843.1"/>
    <property type="molecule type" value="Genomic_DNA"/>
</dbReference>
<evidence type="ECO:0000259" key="20">
    <source>
        <dbReference type="Pfam" id="PF03919"/>
    </source>
</evidence>
<dbReference type="RefSeq" id="XP_018988171.1">
    <property type="nucleotide sequence ID" value="XM_019127599.1"/>
</dbReference>
<dbReference type="InterPro" id="IPR012340">
    <property type="entry name" value="NA-bd_OB-fold"/>
</dbReference>
<protein>
    <recommendedName>
        <fullName evidence="4 16">mRNA-capping enzyme subunit alpha</fullName>
        <ecNumber evidence="3 16">2.7.7.50</ecNumber>
    </recommendedName>
    <alternativeName>
        <fullName evidence="12 16">GTP--RNA guanylyltransferase</fullName>
    </alternativeName>
    <alternativeName>
        <fullName evidence="13 16">mRNA guanylyltransferase</fullName>
    </alternativeName>
</protein>
<keyword evidence="7 16" id="KW-0548">Nucleotidyltransferase</keyword>
<dbReference type="GO" id="GO:0045944">
    <property type="term" value="P:positive regulation of transcription by RNA polymerase II"/>
    <property type="evidence" value="ECO:0007669"/>
    <property type="project" value="EnsemblFungi"/>
</dbReference>
<dbReference type="GO" id="GO:0005524">
    <property type="term" value="F:ATP binding"/>
    <property type="evidence" value="ECO:0007669"/>
    <property type="project" value="InterPro"/>
</dbReference>
<evidence type="ECO:0000256" key="8">
    <source>
        <dbReference type="ARBA" id="ARBA00022741"/>
    </source>
</evidence>
<dbReference type="InterPro" id="IPR013846">
    <property type="entry name" value="mRNA_cap_enzyme_C"/>
</dbReference>
<evidence type="ECO:0000256" key="6">
    <source>
        <dbReference type="ARBA" id="ARBA00022679"/>
    </source>
</evidence>
<evidence type="ECO:0000256" key="15">
    <source>
        <dbReference type="ARBA" id="ARBA00047082"/>
    </source>
</evidence>
<organism evidence="21 22">
    <name type="scientific">Babjeviella inositovora NRRL Y-12698</name>
    <dbReference type="NCBI Taxonomy" id="984486"/>
    <lineage>
        <taxon>Eukaryota</taxon>
        <taxon>Fungi</taxon>
        <taxon>Dikarya</taxon>
        <taxon>Ascomycota</taxon>
        <taxon>Saccharomycotina</taxon>
        <taxon>Pichiomycetes</taxon>
        <taxon>Serinales incertae sedis</taxon>
        <taxon>Babjeviella</taxon>
    </lineage>
</organism>
<dbReference type="PANTHER" id="PTHR10367:SF17">
    <property type="entry name" value="MRNA-CAPPING ENZYME"/>
    <property type="match status" value="1"/>
</dbReference>
<dbReference type="STRING" id="984486.A0A1E3QYU8"/>
<dbReference type="EC" id="2.7.7.50" evidence="3 16"/>
<dbReference type="OrthoDB" id="200924at2759"/>
<dbReference type="SUPFAM" id="SSF56091">
    <property type="entry name" value="DNA ligase/mRNA capping enzyme, catalytic domain"/>
    <property type="match status" value="1"/>
</dbReference>
<feature type="domain" description="mRNA capping enzyme C-terminal" evidence="20">
    <location>
        <begin position="242"/>
        <end position="362"/>
    </location>
</feature>
<evidence type="ECO:0000313" key="21">
    <source>
        <dbReference type="EMBL" id="ODQ82843.1"/>
    </source>
</evidence>
<dbReference type="Pfam" id="PF03919">
    <property type="entry name" value="mRNA_cap_C"/>
    <property type="match status" value="1"/>
</dbReference>
<evidence type="ECO:0000256" key="5">
    <source>
        <dbReference type="ARBA" id="ARBA00022664"/>
    </source>
</evidence>
<reference evidence="22" key="1">
    <citation type="submission" date="2016-05" db="EMBL/GenBank/DDBJ databases">
        <title>Comparative genomics of biotechnologically important yeasts.</title>
        <authorList>
            <consortium name="DOE Joint Genome Institute"/>
            <person name="Riley R."/>
            <person name="Haridas S."/>
            <person name="Wolfe K.H."/>
            <person name="Lopes M.R."/>
            <person name="Hittinger C.T."/>
            <person name="Goker M."/>
            <person name="Salamov A."/>
            <person name="Wisecaver J."/>
            <person name="Long T.M."/>
            <person name="Aerts A.L."/>
            <person name="Barry K."/>
            <person name="Choi C."/>
            <person name="Clum A."/>
            <person name="Coughlan A.Y."/>
            <person name="Deshpande S."/>
            <person name="Douglass A.P."/>
            <person name="Hanson S.J."/>
            <person name="Klenk H.-P."/>
            <person name="Labutti K."/>
            <person name="Lapidus A."/>
            <person name="Lindquist E."/>
            <person name="Lipzen A."/>
            <person name="Meier-Kolthoff J.P."/>
            <person name="Ohm R.A."/>
            <person name="Otillar R.P."/>
            <person name="Pangilinan J."/>
            <person name="Peng Y."/>
            <person name="Rokas A."/>
            <person name="Rosa C.A."/>
            <person name="Scheuner C."/>
            <person name="Sibirny A.A."/>
            <person name="Slot J.C."/>
            <person name="Stielow J.B."/>
            <person name="Sun H."/>
            <person name="Kurtzman C.P."/>
            <person name="Blackwell M."/>
            <person name="Grigoriev I.V."/>
            <person name="Jeffries T.W."/>
        </authorList>
    </citation>
    <scope>NUCLEOTIDE SEQUENCE [LARGE SCALE GENOMIC DNA]</scope>
    <source>
        <strain evidence="22">NRRL Y-12698</strain>
    </source>
</reference>
<sequence length="424" mass="49346">MDHDRSTPEIPGSLVPPDVAEGLRRQMNHLCLRSPKANSFPGAQPVSFARHHIDTLLSRDYFVCEKSDGLRVLMLVLHDGTQQGVFMVTRSQEFYQIHNVFFPKLSDNDFLELHNGTLIDGELVYSNRYDGKGKEIRFLVFDCLTINYKQLVKNDYNKRLGQLDMYFMRPYLKFKEKHPDVVAGYPFKVTMKQLTTSSRIPKVFAQVPNLPHVSDGLIFTCDHAPYVSGTDNTLLKWKPAEENTIDFKLDLHFREYVDEDLPDDDPQRKYLDYDSKPAIDLLAWLGDREYEKFNILTVTETEWEELKLLDEPLNGRIAECRREDGAWRMLRFRDDKANANHMSTVEKVMQSIEDSVTKEELIAAAEQIAHNEEQRRKNRSMNPPPPPVKHQAEVHEEEAKRQKVEKPDNDVPQYEDPDEYELSD</sequence>
<dbReference type="GO" id="GO:0031533">
    <property type="term" value="C:mRNA capping enzyme complex"/>
    <property type="evidence" value="ECO:0007669"/>
    <property type="project" value="EnsemblFungi"/>
</dbReference>
<evidence type="ECO:0000256" key="13">
    <source>
        <dbReference type="ARBA" id="ARBA00030702"/>
    </source>
</evidence>
<dbReference type="Pfam" id="PF01331">
    <property type="entry name" value="mRNA_cap_enzyme"/>
    <property type="match status" value="1"/>
</dbReference>
<keyword evidence="11 16" id="KW-0539">Nucleus</keyword>
<dbReference type="Gene3D" id="2.40.50.140">
    <property type="entry name" value="Nucleic acid-binding proteins"/>
    <property type="match status" value="1"/>
</dbReference>
<evidence type="ECO:0000313" key="22">
    <source>
        <dbReference type="Proteomes" id="UP000094336"/>
    </source>
</evidence>
<evidence type="ECO:0000256" key="3">
    <source>
        <dbReference type="ARBA" id="ARBA00012475"/>
    </source>
</evidence>
<evidence type="ECO:0000259" key="19">
    <source>
        <dbReference type="Pfam" id="PF01331"/>
    </source>
</evidence>
<dbReference type="GO" id="GO:0004484">
    <property type="term" value="F:mRNA guanylyltransferase activity"/>
    <property type="evidence" value="ECO:0007669"/>
    <property type="project" value="UniProtKB-EC"/>
</dbReference>
<feature type="active site" description="N6-GMP-lysine intermediate" evidence="17">
    <location>
        <position position="66"/>
    </location>
</feature>
<evidence type="ECO:0000256" key="7">
    <source>
        <dbReference type="ARBA" id="ARBA00022695"/>
    </source>
</evidence>
<dbReference type="GO" id="GO:0099122">
    <property type="term" value="F:RNA polymerase II C-terminal domain binding"/>
    <property type="evidence" value="ECO:0007669"/>
    <property type="project" value="EnsemblFungi"/>
</dbReference>
<dbReference type="GeneID" id="30145452"/>
<comment type="subunit">
    <text evidence="15">Heterodimer. The mRNA-capping enzyme is composed of two separate chains alpha and beta, respectively a mRNA guanylyltransferase and an mRNA 5'-triphosphate monophosphatase.</text>
</comment>
<keyword evidence="9 16" id="KW-0506">mRNA capping</keyword>
<dbReference type="Proteomes" id="UP000094336">
    <property type="component" value="Unassembled WGS sequence"/>
</dbReference>
<keyword evidence="22" id="KW-1185">Reference proteome</keyword>
<evidence type="ECO:0000256" key="17">
    <source>
        <dbReference type="PIRSR" id="PIRSR036959-1"/>
    </source>
</evidence>
<evidence type="ECO:0000256" key="4">
    <source>
        <dbReference type="ARBA" id="ARBA00019171"/>
    </source>
</evidence>
<proteinExistence type="inferred from homology"/>
<accession>A0A1E3QYU8</accession>
<comment type="catalytic activity">
    <reaction evidence="14">
        <text>a 5'-end diphospho-ribonucleoside in mRNA + GTP + H(+) = a 5'-end (5'-triphosphoguanosine)-ribonucleoside in mRNA + diphosphate</text>
        <dbReference type="Rhea" id="RHEA:67012"/>
        <dbReference type="Rhea" id="RHEA-COMP:17165"/>
        <dbReference type="Rhea" id="RHEA-COMP:17166"/>
        <dbReference type="ChEBI" id="CHEBI:15378"/>
        <dbReference type="ChEBI" id="CHEBI:33019"/>
        <dbReference type="ChEBI" id="CHEBI:37565"/>
        <dbReference type="ChEBI" id="CHEBI:167616"/>
        <dbReference type="ChEBI" id="CHEBI:167617"/>
        <dbReference type="EC" id="2.7.7.50"/>
    </reaction>
    <physiologicalReaction direction="left-to-right" evidence="14">
        <dbReference type="Rhea" id="RHEA:67013"/>
    </physiologicalReaction>
</comment>
<dbReference type="PANTHER" id="PTHR10367">
    <property type="entry name" value="MRNA-CAPPING ENZYME"/>
    <property type="match status" value="1"/>
</dbReference>
<keyword evidence="10 16" id="KW-0342">GTP-binding</keyword>
<evidence type="ECO:0000256" key="10">
    <source>
        <dbReference type="ARBA" id="ARBA00023134"/>
    </source>
</evidence>
<dbReference type="InterPro" id="IPR001339">
    <property type="entry name" value="mRNA_cap_enzyme_adenylation"/>
</dbReference>
<dbReference type="GO" id="GO:0005525">
    <property type="term" value="F:GTP binding"/>
    <property type="evidence" value="ECO:0007669"/>
    <property type="project" value="UniProtKB-KW"/>
</dbReference>
<evidence type="ECO:0000256" key="2">
    <source>
        <dbReference type="ARBA" id="ARBA00010237"/>
    </source>
</evidence>
<dbReference type="PIRSF" id="PIRSF036959">
    <property type="entry name" value="mRNA_cap_alpha"/>
    <property type="match status" value="1"/>
</dbReference>
<dbReference type="AlphaFoldDB" id="A0A1E3QYU8"/>
<gene>
    <name evidence="21" type="ORF">BABINDRAFT_159340</name>
</gene>
<comment type="similarity">
    <text evidence="2 16">Belongs to the eukaryotic GTase family.</text>
</comment>
<evidence type="ECO:0000256" key="14">
    <source>
        <dbReference type="ARBA" id="ARBA00044624"/>
    </source>
</evidence>
<evidence type="ECO:0000256" key="12">
    <source>
        <dbReference type="ARBA" id="ARBA00029909"/>
    </source>
</evidence>
<keyword evidence="5 16" id="KW-0507">mRNA processing</keyword>
<dbReference type="Gene3D" id="3.30.470.30">
    <property type="entry name" value="DNA ligase/mRNA capping enzyme"/>
    <property type="match status" value="1"/>
</dbReference>
<feature type="compositionally biased region" description="Basic and acidic residues" evidence="18">
    <location>
        <begin position="390"/>
        <end position="409"/>
    </location>
</feature>
<evidence type="ECO:0000256" key="16">
    <source>
        <dbReference type="PIRNR" id="PIRNR036959"/>
    </source>
</evidence>
<dbReference type="GO" id="GO:0006370">
    <property type="term" value="P:7-methylguanosine mRNA capping"/>
    <property type="evidence" value="ECO:0007669"/>
    <property type="project" value="UniProtKB-KW"/>
</dbReference>
<keyword evidence="6 16" id="KW-0808">Transferase</keyword>
<feature type="compositionally biased region" description="Acidic residues" evidence="18">
    <location>
        <begin position="413"/>
        <end position="424"/>
    </location>
</feature>
<feature type="region of interest" description="Disordered" evidence="18">
    <location>
        <begin position="371"/>
        <end position="424"/>
    </location>
</feature>
<feature type="domain" description="mRNA capping enzyme adenylation" evidence="19">
    <location>
        <begin position="44"/>
        <end position="238"/>
    </location>
</feature>
<keyword evidence="8 16" id="KW-0547">Nucleotide-binding</keyword>
<comment type="subcellular location">
    <subcellularLocation>
        <location evidence="1 16">Nucleus</location>
    </subcellularLocation>
</comment>
<evidence type="ECO:0000256" key="11">
    <source>
        <dbReference type="ARBA" id="ARBA00023242"/>
    </source>
</evidence>
<comment type="function">
    <text evidence="16">Second step of mRNA capping. Transfer of the GMP moiety of GTP to the 5'-end of RNA via an enzyme-GMP covalent reaction intermediate.</text>
</comment>
<dbReference type="InterPro" id="IPR017075">
    <property type="entry name" value="mRNA_cap_enzyme_alpha"/>
</dbReference>
<dbReference type="InterPro" id="IPR051029">
    <property type="entry name" value="mRNA_Capping_Enz/RNA_Phosphat"/>
</dbReference>
<dbReference type="CDD" id="cd07895">
    <property type="entry name" value="Adenylation_mRNA_capping"/>
    <property type="match status" value="1"/>
</dbReference>
<dbReference type="SUPFAM" id="SSF50249">
    <property type="entry name" value="Nucleic acid-binding proteins"/>
    <property type="match status" value="1"/>
</dbReference>
<evidence type="ECO:0000256" key="1">
    <source>
        <dbReference type="ARBA" id="ARBA00004123"/>
    </source>
</evidence>
<dbReference type="GO" id="GO:0008033">
    <property type="term" value="P:tRNA processing"/>
    <property type="evidence" value="ECO:0007669"/>
    <property type="project" value="EnsemblFungi"/>
</dbReference>
<name>A0A1E3QYU8_9ASCO</name>
<evidence type="ECO:0000256" key="9">
    <source>
        <dbReference type="ARBA" id="ARBA00023042"/>
    </source>
</evidence>
<evidence type="ECO:0000256" key="18">
    <source>
        <dbReference type="SAM" id="MobiDB-lite"/>
    </source>
</evidence>